<dbReference type="Proteomes" id="UP001499852">
    <property type="component" value="Unassembled WGS sequence"/>
</dbReference>
<gene>
    <name evidence="5" type="ORF">GCM10023213_04620</name>
</gene>
<dbReference type="GO" id="GO:0005524">
    <property type="term" value="F:ATP binding"/>
    <property type="evidence" value="ECO:0007669"/>
    <property type="project" value="UniProtKB-KW"/>
</dbReference>
<sequence length="268" mass="29374">MMPDPTQELLLQVQGVHKRFGDNVVLAGADLDVPRGSLVTVMGRSGAGKSVFLKCLADVIRPDEGRILFDGKELAAGAARADFRRRCSFLFQSNALFDSLTALENVALPLEQTLDISEKEIRERSREALRQLELEAHQDRYPSQLSGGMQKRLALARAIVTRPELVLFDEPTAGLDPLRRNAVFVMIARYQRQFGFTAVVVTHDVPEALIASDRVALLDQGRMHFQGTPAQFSASSDSVVVSFRDNTAALSTSLAAIRSGALLHSEDV</sequence>
<feature type="domain" description="ABC transporter" evidence="4">
    <location>
        <begin position="11"/>
        <end position="245"/>
    </location>
</feature>
<protein>
    <submittedName>
        <fullName evidence="5">ABC transporter ATP-binding protein</fullName>
    </submittedName>
</protein>
<dbReference type="PROSITE" id="PS00211">
    <property type="entry name" value="ABC_TRANSPORTER_1"/>
    <property type="match status" value="1"/>
</dbReference>
<dbReference type="InterPro" id="IPR017871">
    <property type="entry name" value="ABC_transporter-like_CS"/>
</dbReference>
<reference evidence="6" key="1">
    <citation type="journal article" date="2019" name="Int. J. Syst. Evol. Microbiol.">
        <title>The Global Catalogue of Microorganisms (GCM) 10K type strain sequencing project: providing services to taxonomists for standard genome sequencing and annotation.</title>
        <authorList>
            <consortium name="The Broad Institute Genomics Platform"/>
            <consortium name="The Broad Institute Genome Sequencing Center for Infectious Disease"/>
            <person name="Wu L."/>
            <person name="Ma J."/>
        </authorList>
    </citation>
    <scope>NUCLEOTIDE SEQUENCE [LARGE SCALE GENOMIC DNA]</scope>
    <source>
        <strain evidence="6">JCM 18053</strain>
    </source>
</reference>
<dbReference type="SMART" id="SM00382">
    <property type="entry name" value="AAA"/>
    <property type="match status" value="1"/>
</dbReference>
<keyword evidence="3 5" id="KW-0067">ATP-binding</keyword>
<dbReference type="PANTHER" id="PTHR43023:SF3">
    <property type="entry name" value="PROTEIN TRIGALACTOSYLDIACYLGLYCEROL 3, CHLOROPLASTIC"/>
    <property type="match status" value="1"/>
</dbReference>
<dbReference type="InterPro" id="IPR027417">
    <property type="entry name" value="P-loop_NTPase"/>
</dbReference>
<dbReference type="Gene3D" id="3.40.50.300">
    <property type="entry name" value="P-loop containing nucleotide triphosphate hydrolases"/>
    <property type="match status" value="1"/>
</dbReference>
<dbReference type="SUPFAM" id="SSF52540">
    <property type="entry name" value="P-loop containing nucleoside triphosphate hydrolases"/>
    <property type="match status" value="1"/>
</dbReference>
<dbReference type="EMBL" id="BAABIA010000001">
    <property type="protein sequence ID" value="GAA5133913.1"/>
    <property type="molecule type" value="Genomic_DNA"/>
</dbReference>
<dbReference type="RefSeq" id="WP_345734761.1">
    <property type="nucleotide sequence ID" value="NZ_BAABIA010000001.1"/>
</dbReference>
<proteinExistence type="predicted"/>
<evidence type="ECO:0000313" key="5">
    <source>
        <dbReference type="EMBL" id="GAA5133913.1"/>
    </source>
</evidence>
<organism evidence="5 6">
    <name type="scientific">Prosthecobacter algae</name>
    <dbReference type="NCBI Taxonomy" id="1144682"/>
    <lineage>
        <taxon>Bacteria</taxon>
        <taxon>Pseudomonadati</taxon>
        <taxon>Verrucomicrobiota</taxon>
        <taxon>Verrucomicrobiia</taxon>
        <taxon>Verrucomicrobiales</taxon>
        <taxon>Verrucomicrobiaceae</taxon>
        <taxon>Prosthecobacter</taxon>
    </lineage>
</organism>
<keyword evidence="6" id="KW-1185">Reference proteome</keyword>
<evidence type="ECO:0000259" key="4">
    <source>
        <dbReference type="PROSITE" id="PS50893"/>
    </source>
</evidence>
<evidence type="ECO:0000256" key="2">
    <source>
        <dbReference type="ARBA" id="ARBA00022741"/>
    </source>
</evidence>
<keyword evidence="1" id="KW-0813">Transport</keyword>
<dbReference type="PANTHER" id="PTHR43023">
    <property type="entry name" value="PROTEIN TRIGALACTOSYLDIACYLGLYCEROL 3, CHLOROPLASTIC"/>
    <property type="match status" value="1"/>
</dbReference>
<keyword evidence="2" id="KW-0547">Nucleotide-binding</keyword>
<comment type="caution">
    <text evidence="5">The sequence shown here is derived from an EMBL/GenBank/DDBJ whole genome shotgun (WGS) entry which is preliminary data.</text>
</comment>
<dbReference type="Pfam" id="PF00005">
    <property type="entry name" value="ABC_tran"/>
    <property type="match status" value="1"/>
</dbReference>
<name>A0ABP9NYJ4_9BACT</name>
<dbReference type="InterPro" id="IPR003593">
    <property type="entry name" value="AAA+_ATPase"/>
</dbReference>
<evidence type="ECO:0000256" key="1">
    <source>
        <dbReference type="ARBA" id="ARBA00022448"/>
    </source>
</evidence>
<evidence type="ECO:0000313" key="6">
    <source>
        <dbReference type="Proteomes" id="UP001499852"/>
    </source>
</evidence>
<dbReference type="InterPro" id="IPR003439">
    <property type="entry name" value="ABC_transporter-like_ATP-bd"/>
</dbReference>
<accession>A0ABP9NYJ4</accession>
<dbReference type="PROSITE" id="PS50893">
    <property type="entry name" value="ABC_TRANSPORTER_2"/>
    <property type="match status" value="1"/>
</dbReference>
<evidence type="ECO:0000256" key="3">
    <source>
        <dbReference type="ARBA" id="ARBA00022840"/>
    </source>
</evidence>